<protein>
    <submittedName>
        <fullName evidence="1">Uncharacterized protein</fullName>
    </submittedName>
</protein>
<proteinExistence type="predicted"/>
<dbReference type="EMBL" id="CAXHTB010000026">
    <property type="protein sequence ID" value="CAL0335100.1"/>
    <property type="molecule type" value="Genomic_DNA"/>
</dbReference>
<accession>A0AAV1YMM0</accession>
<sequence length="62" mass="6612">MLGTVRTHAWHGQPQARLTPSCSRRQLCGNACALSGEPSIRPDQQAPGQLRVSMAKIAQAGD</sequence>
<comment type="caution">
    <text evidence="1">The sequence shown here is derived from an EMBL/GenBank/DDBJ whole genome shotgun (WGS) entry which is preliminary data.</text>
</comment>
<organism evidence="1 2">
    <name type="scientific">Lupinus luteus</name>
    <name type="common">European yellow lupine</name>
    <dbReference type="NCBI Taxonomy" id="3873"/>
    <lineage>
        <taxon>Eukaryota</taxon>
        <taxon>Viridiplantae</taxon>
        <taxon>Streptophyta</taxon>
        <taxon>Embryophyta</taxon>
        <taxon>Tracheophyta</taxon>
        <taxon>Spermatophyta</taxon>
        <taxon>Magnoliopsida</taxon>
        <taxon>eudicotyledons</taxon>
        <taxon>Gunneridae</taxon>
        <taxon>Pentapetalae</taxon>
        <taxon>rosids</taxon>
        <taxon>fabids</taxon>
        <taxon>Fabales</taxon>
        <taxon>Fabaceae</taxon>
        <taxon>Papilionoideae</taxon>
        <taxon>50 kb inversion clade</taxon>
        <taxon>genistoids sensu lato</taxon>
        <taxon>core genistoids</taxon>
        <taxon>Genisteae</taxon>
        <taxon>Lupinus</taxon>
    </lineage>
</organism>
<evidence type="ECO:0000313" key="1">
    <source>
        <dbReference type="EMBL" id="CAL0335100.1"/>
    </source>
</evidence>
<dbReference type="AlphaFoldDB" id="A0AAV1YMM0"/>
<gene>
    <name evidence="1" type="ORF">LLUT_LOCUS36160</name>
</gene>
<reference evidence="1 2" key="1">
    <citation type="submission" date="2024-03" db="EMBL/GenBank/DDBJ databases">
        <authorList>
            <person name="Martinez-Hernandez J."/>
        </authorList>
    </citation>
    <scope>NUCLEOTIDE SEQUENCE [LARGE SCALE GENOMIC DNA]</scope>
</reference>
<evidence type="ECO:0000313" key="2">
    <source>
        <dbReference type="Proteomes" id="UP001497480"/>
    </source>
</evidence>
<name>A0AAV1YMM0_LUPLU</name>
<keyword evidence="2" id="KW-1185">Reference proteome</keyword>
<dbReference type="Proteomes" id="UP001497480">
    <property type="component" value="Unassembled WGS sequence"/>
</dbReference>